<keyword evidence="3" id="KW-1185">Reference proteome</keyword>
<evidence type="ECO:0000313" key="3">
    <source>
        <dbReference type="Proteomes" id="UP000716906"/>
    </source>
</evidence>
<comment type="caution">
    <text evidence="2">The sequence shown here is derived from an EMBL/GenBank/DDBJ whole genome shotgun (WGS) entry which is preliminary data.</text>
</comment>
<evidence type="ECO:0008006" key="4">
    <source>
        <dbReference type="Google" id="ProtNLM"/>
    </source>
</evidence>
<dbReference type="EMBL" id="JACLYY010000001">
    <property type="protein sequence ID" value="MBM6736790.1"/>
    <property type="molecule type" value="Genomic_DNA"/>
</dbReference>
<feature type="transmembrane region" description="Helical" evidence="1">
    <location>
        <begin position="256"/>
        <end position="276"/>
    </location>
</feature>
<proteinExistence type="predicted"/>
<reference evidence="2 3" key="1">
    <citation type="journal article" date="2021" name="Sci. Rep.">
        <title>The distribution of antibiotic resistance genes in chicken gut microbiota commensals.</title>
        <authorList>
            <person name="Juricova H."/>
            <person name="Matiasovicova J."/>
            <person name="Kubasova T."/>
            <person name="Cejkova D."/>
            <person name="Rychlik I."/>
        </authorList>
    </citation>
    <scope>NUCLEOTIDE SEQUENCE [LARGE SCALE GENOMIC DNA]</scope>
    <source>
        <strain evidence="2 3">An773</strain>
    </source>
</reference>
<keyword evidence="1" id="KW-1133">Transmembrane helix</keyword>
<keyword evidence="1" id="KW-0812">Transmembrane</keyword>
<feature type="transmembrane region" description="Helical" evidence="1">
    <location>
        <begin position="58"/>
        <end position="79"/>
    </location>
</feature>
<accession>A0ABS2E5A0</accession>
<keyword evidence="1" id="KW-0472">Membrane</keyword>
<dbReference type="RefSeq" id="WP_205147528.1">
    <property type="nucleotide sequence ID" value="NZ_JACLYY010000001.1"/>
</dbReference>
<dbReference type="Proteomes" id="UP000716906">
    <property type="component" value="Unassembled WGS sequence"/>
</dbReference>
<gene>
    <name evidence="2" type="ORF">H7U36_01515</name>
</gene>
<sequence>MENKIIYSEIPDNLREQSENLKEPVDIAHMIFFPVVPFLLSVDQWLEIPREDLYFYKARYFVFSLILSLLPVLVGFLYARRKARKRQEKICRCMERAQQEDCILTFSEEGICLFSKKTGEAKDIPYEGVKEILEERDAFHILLDRGEKTFLKKYLDFESMEKLETLSKIYCPDRYVREGEEKVEEISVSIPAISSDTWTKIRGKLRTDEAKKAVRAYTARFTREMEIKEDQTFIAGGVAITAMGVVISYFESGDFSHILAVFATLLGLALTGYSQALRGLMWAFLRLCGIPSFYEAIRKRDEYAAKEYRLGKEGICDQMTGIFYPYDNIGPVIETEEELRVGCVFTYEKGNDPEQFDRLRAMLKKYTPDQYRYYEFSGEAEEKKEGKAGYIAAAVALLFVLFGRFLLPPWYETDLFIRFLAVPRDVYLDSLFR</sequence>
<protein>
    <recommendedName>
        <fullName evidence="4">YcxB-like protein domain-containing protein</fullName>
    </recommendedName>
</protein>
<feature type="transmembrane region" description="Helical" evidence="1">
    <location>
        <begin position="388"/>
        <end position="407"/>
    </location>
</feature>
<evidence type="ECO:0000256" key="1">
    <source>
        <dbReference type="SAM" id="Phobius"/>
    </source>
</evidence>
<feature type="transmembrane region" description="Helical" evidence="1">
    <location>
        <begin position="232"/>
        <end position="250"/>
    </location>
</feature>
<name>A0ABS2E5A0_9FIRM</name>
<evidence type="ECO:0000313" key="2">
    <source>
        <dbReference type="EMBL" id="MBM6736790.1"/>
    </source>
</evidence>
<organism evidence="2 3">
    <name type="scientific">Faecalicatena fissicatena</name>
    <dbReference type="NCBI Taxonomy" id="290055"/>
    <lineage>
        <taxon>Bacteria</taxon>
        <taxon>Bacillati</taxon>
        <taxon>Bacillota</taxon>
        <taxon>Clostridia</taxon>
        <taxon>Lachnospirales</taxon>
        <taxon>Lachnospiraceae</taxon>
        <taxon>Faecalicatena</taxon>
    </lineage>
</organism>